<organism evidence="1 2">
    <name type="scientific">Mojavia pulchra JT2-VF2</name>
    <dbReference type="NCBI Taxonomy" id="287848"/>
    <lineage>
        <taxon>Bacteria</taxon>
        <taxon>Bacillati</taxon>
        <taxon>Cyanobacteriota</taxon>
        <taxon>Cyanophyceae</taxon>
        <taxon>Nostocales</taxon>
        <taxon>Nostocaceae</taxon>
    </lineage>
</organism>
<name>A0A951PYD7_9NOST</name>
<protein>
    <submittedName>
        <fullName evidence="1">Uncharacterized protein</fullName>
    </submittedName>
</protein>
<evidence type="ECO:0000313" key="2">
    <source>
        <dbReference type="Proteomes" id="UP000715781"/>
    </source>
</evidence>
<dbReference type="Proteomes" id="UP000715781">
    <property type="component" value="Unassembled WGS sequence"/>
</dbReference>
<comment type="caution">
    <text evidence="1">The sequence shown here is derived from an EMBL/GenBank/DDBJ whole genome shotgun (WGS) entry which is preliminary data.</text>
</comment>
<reference evidence="1" key="1">
    <citation type="submission" date="2021-05" db="EMBL/GenBank/DDBJ databases">
        <authorList>
            <person name="Pietrasiak N."/>
            <person name="Ward R."/>
            <person name="Stajich J.E."/>
            <person name="Kurbessoian T."/>
        </authorList>
    </citation>
    <scope>NUCLEOTIDE SEQUENCE</scope>
    <source>
        <strain evidence="1">JT2-VF2</strain>
    </source>
</reference>
<evidence type="ECO:0000313" key="1">
    <source>
        <dbReference type="EMBL" id="MBW4561508.1"/>
    </source>
</evidence>
<dbReference type="AlphaFoldDB" id="A0A951PYD7"/>
<gene>
    <name evidence="1" type="ORF">KME32_10205</name>
</gene>
<proteinExistence type="predicted"/>
<accession>A0A951PYD7</accession>
<sequence>MSTTSRYASTQPSPNASALKIIPVFHNGFILLGQCSAGTHNLNRTEVEYLARETPEHLGNLAAKVFQLRFQ</sequence>
<dbReference type="EMBL" id="JAHHHN010000005">
    <property type="protein sequence ID" value="MBW4561508.1"/>
    <property type="molecule type" value="Genomic_DNA"/>
</dbReference>
<reference evidence="1" key="2">
    <citation type="journal article" date="2022" name="Microbiol. Resour. Announc.">
        <title>Metagenome Sequencing to Explore Phylogenomics of Terrestrial Cyanobacteria.</title>
        <authorList>
            <person name="Ward R.D."/>
            <person name="Stajich J.E."/>
            <person name="Johansen J.R."/>
            <person name="Huntemann M."/>
            <person name="Clum A."/>
            <person name="Foster B."/>
            <person name="Foster B."/>
            <person name="Roux S."/>
            <person name="Palaniappan K."/>
            <person name="Varghese N."/>
            <person name="Mukherjee S."/>
            <person name="Reddy T.B.K."/>
            <person name="Daum C."/>
            <person name="Copeland A."/>
            <person name="Chen I.A."/>
            <person name="Ivanova N.N."/>
            <person name="Kyrpides N.C."/>
            <person name="Shapiro N."/>
            <person name="Eloe-Fadrosh E.A."/>
            <person name="Pietrasiak N."/>
        </authorList>
    </citation>
    <scope>NUCLEOTIDE SEQUENCE</scope>
    <source>
        <strain evidence="1">JT2-VF2</strain>
    </source>
</reference>